<sequence length="204" mass="22198">MRVVETAVPGAFLITSEKIRDERGEFYEAMRGDALQSALGHAFEPRQINYSVSRRNTLRGIHSVAVPPGQAKYVTCVRGAVRDILVDLRVGSPTFRHYVVNELDADAGRSVYVPEGVGHGFLTLLDDTCICYVVSSVYVPGTQIDIDPLDPDLALPWDFSEPPLMSPKDASAPTLAEAMEAGLLAAWHDVVPARPRKAQAVEAP</sequence>
<dbReference type="EMBL" id="JAHWZY010000045">
    <property type="protein sequence ID" value="MEZ3182545.1"/>
    <property type="molecule type" value="Genomic_DNA"/>
</dbReference>
<dbReference type="RefSeq" id="WP_371243366.1">
    <property type="nucleotide sequence ID" value="NZ_JAHWZY010000045.1"/>
</dbReference>
<dbReference type="Proteomes" id="UP001567537">
    <property type="component" value="Unassembled WGS sequence"/>
</dbReference>
<comment type="caution">
    <text evidence="3">The sequence shown here is derived from an EMBL/GenBank/DDBJ whole genome shotgun (WGS) entry which is preliminary data.</text>
</comment>
<reference evidence="3 4" key="1">
    <citation type="journal article" date="2021" name="Res Sq">
        <title>Streptomyces Pimoensis sp. nov., Isolated From the Taklimakan Desert in Xinjiang, China.</title>
        <authorList>
            <person name="Zhang P."/>
            <person name="Luo X."/>
            <person name="Luo X."/>
            <person name="Liu Z."/>
            <person name="Xia Z."/>
            <person name="Wan C."/>
            <person name="zhang L."/>
        </authorList>
    </citation>
    <scope>NUCLEOTIDE SEQUENCE [LARGE SCALE GENOMIC DNA]</scope>
    <source>
        <strain evidence="3 4">TRM75549</strain>
    </source>
</reference>
<proteinExistence type="inferred from homology"/>
<accession>A0ABV4JAV1</accession>
<organism evidence="3 4">
    <name type="scientific">Streptomyces pimonensis</name>
    <dbReference type="NCBI Taxonomy" id="2860288"/>
    <lineage>
        <taxon>Bacteria</taxon>
        <taxon>Bacillati</taxon>
        <taxon>Actinomycetota</taxon>
        <taxon>Actinomycetes</taxon>
        <taxon>Kitasatosporales</taxon>
        <taxon>Streptomycetaceae</taxon>
        <taxon>Streptomyces</taxon>
    </lineage>
</organism>
<keyword evidence="4" id="KW-1185">Reference proteome</keyword>
<evidence type="ECO:0000313" key="4">
    <source>
        <dbReference type="Proteomes" id="UP001567537"/>
    </source>
</evidence>
<evidence type="ECO:0000256" key="2">
    <source>
        <dbReference type="ARBA" id="ARBA00023235"/>
    </source>
</evidence>
<dbReference type="Pfam" id="PF00908">
    <property type="entry name" value="dTDP_sugar_isom"/>
    <property type="match status" value="1"/>
</dbReference>
<evidence type="ECO:0000256" key="1">
    <source>
        <dbReference type="ARBA" id="ARBA00010154"/>
    </source>
</evidence>
<dbReference type="Gene3D" id="2.60.120.10">
    <property type="entry name" value="Jelly Rolls"/>
    <property type="match status" value="1"/>
</dbReference>
<dbReference type="InterPro" id="IPR014710">
    <property type="entry name" value="RmlC-like_jellyroll"/>
</dbReference>
<gene>
    <name evidence="3" type="ORF">KYY02_28965</name>
</gene>
<dbReference type="CDD" id="cd00438">
    <property type="entry name" value="cupin_RmlC"/>
    <property type="match status" value="1"/>
</dbReference>
<dbReference type="PANTHER" id="PTHR21047:SF2">
    <property type="entry name" value="THYMIDINE DIPHOSPHO-4-KETO-RHAMNOSE 3,5-EPIMERASE"/>
    <property type="match status" value="1"/>
</dbReference>
<dbReference type="InterPro" id="IPR000888">
    <property type="entry name" value="RmlC-like"/>
</dbReference>
<comment type="similarity">
    <text evidence="1">Belongs to the dTDP-4-dehydrorhamnose 3,5-epimerase family.</text>
</comment>
<keyword evidence="2" id="KW-0413">Isomerase</keyword>
<dbReference type="SUPFAM" id="SSF51182">
    <property type="entry name" value="RmlC-like cupins"/>
    <property type="match status" value="1"/>
</dbReference>
<protein>
    <submittedName>
        <fullName evidence="3">dTDP-4-dehydrorhamnose 3,5-epimerase family protein</fullName>
    </submittedName>
</protein>
<dbReference type="InterPro" id="IPR011051">
    <property type="entry name" value="RmlC_Cupin_sf"/>
</dbReference>
<evidence type="ECO:0000313" key="3">
    <source>
        <dbReference type="EMBL" id="MEZ3182545.1"/>
    </source>
</evidence>
<name>A0ABV4JAV1_9ACTN</name>
<dbReference type="PANTHER" id="PTHR21047">
    <property type="entry name" value="DTDP-6-DEOXY-D-GLUCOSE-3,5 EPIMERASE"/>
    <property type="match status" value="1"/>
</dbReference>